<dbReference type="VEuPathDB" id="VectorBase:ACUA010490"/>
<proteinExistence type="predicted"/>
<reference evidence="2" key="1">
    <citation type="submission" date="2013-09" db="EMBL/GenBank/DDBJ databases">
        <title>The Genome Sequence of Anopheles culicifacies species A.</title>
        <authorList>
            <consortium name="The Broad Institute Genomics Platform"/>
            <person name="Neafsey D.E."/>
            <person name="Besansky N."/>
            <person name="Howell P."/>
            <person name="Walton C."/>
            <person name="Young S.K."/>
            <person name="Zeng Q."/>
            <person name="Gargeya S."/>
            <person name="Fitzgerald M."/>
            <person name="Haas B."/>
            <person name="Abouelleil A."/>
            <person name="Allen A.W."/>
            <person name="Alvarado L."/>
            <person name="Arachchi H.M."/>
            <person name="Berlin A.M."/>
            <person name="Chapman S.B."/>
            <person name="Gainer-Dewar J."/>
            <person name="Goldberg J."/>
            <person name="Griggs A."/>
            <person name="Gujja S."/>
            <person name="Hansen M."/>
            <person name="Howarth C."/>
            <person name="Imamovic A."/>
            <person name="Ireland A."/>
            <person name="Larimer J."/>
            <person name="McCowan C."/>
            <person name="Murphy C."/>
            <person name="Pearson M."/>
            <person name="Poon T.W."/>
            <person name="Priest M."/>
            <person name="Roberts A."/>
            <person name="Saif S."/>
            <person name="Shea T."/>
            <person name="Sisk P."/>
            <person name="Sykes S."/>
            <person name="Wortman J."/>
            <person name="Nusbaum C."/>
            <person name="Birren B."/>
        </authorList>
    </citation>
    <scope>NUCLEOTIDE SEQUENCE [LARGE SCALE GENOMIC DNA]</scope>
    <source>
        <strain evidence="2">A-37</strain>
    </source>
</reference>
<dbReference type="EMBL" id="AXCM01007470">
    <property type="status" value="NOT_ANNOTATED_CDS"/>
    <property type="molecule type" value="Genomic_DNA"/>
</dbReference>
<dbReference type="AlphaFoldDB" id="A0A182M679"/>
<keyword evidence="2" id="KW-1185">Reference proteome</keyword>
<protein>
    <submittedName>
        <fullName evidence="1">Uncharacterized protein</fullName>
    </submittedName>
</protein>
<accession>A0A182M679</accession>
<organism evidence="1 2">
    <name type="scientific">Anopheles culicifacies</name>
    <dbReference type="NCBI Taxonomy" id="139723"/>
    <lineage>
        <taxon>Eukaryota</taxon>
        <taxon>Metazoa</taxon>
        <taxon>Ecdysozoa</taxon>
        <taxon>Arthropoda</taxon>
        <taxon>Hexapoda</taxon>
        <taxon>Insecta</taxon>
        <taxon>Pterygota</taxon>
        <taxon>Neoptera</taxon>
        <taxon>Endopterygota</taxon>
        <taxon>Diptera</taxon>
        <taxon>Nematocera</taxon>
        <taxon>Culicoidea</taxon>
        <taxon>Culicidae</taxon>
        <taxon>Anophelinae</taxon>
        <taxon>Anopheles</taxon>
        <taxon>culicifacies species complex</taxon>
    </lineage>
</organism>
<sequence>MRFVADVKQQPNATERCYSESNVLHPKPVRYLRHQPIDRERYDEEQIQTDEGEGVTRRESRITGQLAKAQPKRPILGHLSCRAHVAKGTLEIFRQDLRRNAERFARQIPVATHHVGDRVENAVRYDLQQLKIHHRHVRYDDREGAKDRQQDRNYLRLRTQLQLQRTARRFVVDRLEIDPPIHHRDDLARFVPHQRYDQDRQDVHDEQVRNDGLLEATLERAHDFNAIEQNEDDVHGE</sequence>
<reference evidence="1" key="2">
    <citation type="submission" date="2020-05" db="UniProtKB">
        <authorList>
            <consortium name="EnsemblMetazoa"/>
        </authorList>
    </citation>
    <scope>IDENTIFICATION</scope>
    <source>
        <strain evidence="1">A-37</strain>
    </source>
</reference>
<evidence type="ECO:0000313" key="2">
    <source>
        <dbReference type="Proteomes" id="UP000075883"/>
    </source>
</evidence>
<dbReference type="EnsemblMetazoa" id="ACUA010490-RA">
    <property type="protein sequence ID" value="ACUA010490-PA"/>
    <property type="gene ID" value="ACUA010490"/>
</dbReference>
<name>A0A182M679_9DIPT</name>
<dbReference type="Proteomes" id="UP000075883">
    <property type="component" value="Unassembled WGS sequence"/>
</dbReference>
<evidence type="ECO:0000313" key="1">
    <source>
        <dbReference type="EnsemblMetazoa" id="ACUA010490-PA"/>
    </source>
</evidence>